<feature type="transmembrane region" description="Helical" evidence="1">
    <location>
        <begin position="30"/>
        <end position="49"/>
    </location>
</feature>
<accession>A0A974S0V6</accession>
<proteinExistence type="predicted"/>
<protein>
    <submittedName>
        <fullName evidence="3">VanZ family protein</fullName>
    </submittedName>
</protein>
<evidence type="ECO:0000259" key="2">
    <source>
        <dbReference type="Pfam" id="PF04892"/>
    </source>
</evidence>
<dbReference type="AlphaFoldDB" id="A0A974S0V6"/>
<dbReference type="RefSeq" id="WP_040373520.1">
    <property type="nucleotide sequence ID" value="NZ_CP068053.1"/>
</dbReference>
<feature type="transmembrane region" description="Helical" evidence="1">
    <location>
        <begin position="168"/>
        <end position="184"/>
    </location>
</feature>
<keyword evidence="1" id="KW-0812">Transmembrane</keyword>
<name>A0A974S0V6_PERPY</name>
<evidence type="ECO:0000313" key="3">
    <source>
        <dbReference type="EMBL" id="QQT00763.1"/>
    </source>
</evidence>
<dbReference type="KEGG" id="ppsr:I6J18_02190"/>
<dbReference type="Proteomes" id="UP000595254">
    <property type="component" value="Chromosome"/>
</dbReference>
<feature type="transmembrane region" description="Helical" evidence="1">
    <location>
        <begin position="106"/>
        <end position="127"/>
    </location>
</feature>
<feature type="domain" description="VanZ-like" evidence="2">
    <location>
        <begin position="67"/>
        <end position="182"/>
    </location>
</feature>
<dbReference type="PANTHER" id="PTHR36834:SF1">
    <property type="entry name" value="INTEGRAL MEMBRANE PROTEIN"/>
    <property type="match status" value="1"/>
</dbReference>
<feature type="transmembrane region" description="Helical" evidence="1">
    <location>
        <begin position="56"/>
        <end position="78"/>
    </location>
</feature>
<gene>
    <name evidence="3" type="ORF">I6J18_02190</name>
</gene>
<keyword evidence="1" id="KW-1133">Transmembrane helix</keyword>
<reference evidence="3 4" key="1">
    <citation type="submission" date="2021-01" db="EMBL/GenBank/DDBJ databases">
        <title>FDA dAtabase for Regulatory Grade micrObial Sequences (FDA-ARGOS): Supporting development and validation of Infectious Disease Dx tests.</title>
        <authorList>
            <person name="Nelson B."/>
            <person name="Plummer A."/>
            <person name="Tallon L."/>
            <person name="Sadzewicz L."/>
            <person name="Zhao X."/>
            <person name="Boylan J."/>
            <person name="Ott S."/>
            <person name="Bowen H."/>
            <person name="Vavikolanu K."/>
            <person name="Mehta A."/>
            <person name="Aluvathingal J."/>
            <person name="Nadendla S."/>
            <person name="Myers T."/>
            <person name="Yan Y."/>
            <person name="Sichtig H."/>
        </authorList>
    </citation>
    <scope>NUCLEOTIDE SEQUENCE [LARGE SCALE GENOMIC DNA]</scope>
    <source>
        <strain evidence="3 4">FDAARGOS_1161</strain>
    </source>
</reference>
<organism evidence="3 4">
    <name type="scientific">Peribacillus psychrosaccharolyticus</name>
    <name type="common">Bacillus psychrosaccharolyticus</name>
    <dbReference type="NCBI Taxonomy" id="1407"/>
    <lineage>
        <taxon>Bacteria</taxon>
        <taxon>Bacillati</taxon>
        <taxon>Bacillota</taxon>
        <taxon>Bacilli</taxon>
        <taxon>Bacillales</taxon>
        <taxon>Bacillaceae</taxon>
        <taxon>Peribacillus</taxon>
    </lineage>
</organism>
<dbReference type="InterPro" id="IPR006976">
    <property type="entry name" value="VanZ-like"/>
</dbReference>
<dbReference type="EMBL" id="CP068053">
    <property type="protein sequence ID" value="QQT00763.1"/>
    <property type="molecule type" value="Genomic_DNA"/>
</dbReference>
<keyword evidence="1" id="KW-0472">Membrane</keyword>
<dbReference type="Pfam" id="PF04892">
    <property type="entry name" value="VanZ"/>
    <property type="match status" value="1"/>
</dbReference>
<dbReference type="PANTHER" id="PTHR36834">
    <property type="entry name" value="MEMBRANE PROTEIN-RELATED"/>
    <property type="match status" value="1"/>
</dbReference>
<dbReference type="InterPro" id="IPR053150">
    <property type="entry name" value="Teicoplanin_resist-assoc"/>
</dbReference>
<feature type="transmembrane region" description="Helical" evidence="1">
    <location>
        <begin position="139"/>
        <end position="156"/>
    </location>
</feature>
<evidence type="ECO:0000256" key="1">
    <source>
        <dbReference type="SAM" id="Phobius"/>
    </source>
</evidence>
<keyword evidence="4" id="KW-1185">Reference proteome</keyword>
<sequence>MKRSIVYAQLLFLVLLPVWLKLTSYLNPLVIVVIWFTLTIFVVSVTCWWKQEKMILPIQVLHTAASLYTCCLLVLLFFRPKNQNYDTINLIPFDTILFYLSGNVDFLIAFYNLAANICLFIPFGLYYGFWKQTPTTKQVLFISTFAITIIELMQFFTKRGSLDIDDLLLNVLGVWCGFLLYPKIKKILIIKNLAGTC</sequence>
<evidence type="ECO:0000313" key="4">
    <source>
        <dbReference type="Proteomes" id="UP000595254"/>
    </source>
</evidence>